<organism evidence="1 2">
    <name type="scientific">Dermacentor silvarum</name>
    <name type="common">Tick</name>
    <dbReference type="NCBI Taxonomy" id="543639"/>
    <lineage>
        <taxon>Eukaryota</taxon>
        <taxon>Metazoa</taxon>
        <taxon>Ecdysozoa</taxon>
        <taxon>Arthropoda</taxon>
        <taxon>Chelicerata</taxon>
        <taxon>Arachnida</taxon>
        <taxon>Acari</taxon>
        <taxon>Parasitiformes</taxon>
        <taxon>Ixodida</taxon>
        <taxon>Ixodoidea</taxon>
        <taxon>Ixodidae</taxon>
        <taxon>Rhipicephalinae</taxon>
        <taxon>Dermacentor</taxon>
    </lineage>
</organism>
<protein>
    <submittedName>
        <fullName evidence="1">Uncharacterized protein</fullName>
    </submittedName>
</protein>
<proteinExistence type="predicted"/>
<dbReference type="EMBL" id="CM023477">
    <property type="protein sequence ID" value="KAH7937112.1"/>
    <property type="molecule type" value="Genomic_DNA"/>
</dbReference>
<reference evidence="1" key="1">
    <citation type="submission" date="2020-05" db="EMBL/GenBank/DDBJ databases">
        <title>Large-scale comparative analyses of tick genomes elucidate their genetic diversity and vector capacities.</title>
        <authorList>
            <person name="Jia N."/>
            <person name="Wang J."/>
            <person name="Shi W."/>
            <person name="Du L."/>
            <person name="Sun Y."/>
            <person name="Zhan W."/>
            <person name="Jiang J."/>
            <person name="Wang Q."/>
            <person name="Zhang B."/>
            <person name="Ji P."/>
            <person name="Sakyi L.B."/>
            <person name="Cui X."/>
            <person name="Yuan T."/>
            <person name="Jiang B."/>
            <person name="Yang W."/>
            <person name="Lam T.T.-Y."/>
            <person name="Chang Q."/>
            <person name="Ding S."/>
            <person name="Wang X."/>
            <person name="Zhu J."/>
            <person name="Ruan X."/>
            <person name="Zhao L."/>
            <person name="Wei J."/>
            <person name="Que T."/>
            <person name="Du C."/>
            <person name="Cheng J."/>
            <person name="Dai P."/>
            <person name="Han X."/>
            <person name="Huang E."/>
            <person name="Gao Y."/>
            <person name="Liu J."/>
            <person name="Shao H."/>
            <person name="Ye R."/>
            <person name="Li L."/>
            <person name="Wei W."/>
            <person name="Wang X."/>
            <person name="Wang C."/>
            <person name="Yang T."/>
            <person name="Huo Q."/>
            <person name="Li W."/>
            <person name="Guo W."/>
            <person name="Chen H."/>
            <person name="Zhou L."/>
            <person name="Ni X."/>
            <person name="Tian J."/>
            <person name="Zhou Y."/>
            <person name="Sheng Y."/>
            <person name="Liu T."/>
            <person name="Pan Y."/>
            <person name="Xia L."/>
            <person name="Li J."/>
            <person name="Zhao F."/>
            <person name="Cao W."/>
        </authorList>
    </citation>
    <scope>NUCLEOTIDE SEQUENCE</scope>
    <source>
        <strain evidence="1">Dsil-2018</strain>
    </source>
</reference>
<evidence type="ECO:0000313" key="2">
    <source>
        <dbReference type="Proteomes" id="UP000821865"/>
    </source>
</evidence>
<sequence>MLKQARCLSACSDNRLSVLSPLLFDKMTSLRRVYLNGNRLTTLDRAVWSAVWSNPRLGVEMHGNPVVCDRRLCWLARLVPRDCLSRDCQRSPADYRHLDGRCNAPPPLAGRHLAHVDCDALACGKECDAAPRGADAANVSGAQEGSQGQKPASLSAATAAAPAISASTATDAKNGGVASSEKLRDHVLTRASGSAASMGASMAEAEEVGDVSASVEDDHAASMDLDSTSSKRRHDGATCVLQEQRLRQPEQEWRVAGKKPRVTRAQRSSSLPRDDTEKS</sequence>
<name>A0ACB8C858_DERSI</name>
<keyword evidence="2" id="KW-1185">Reference proteome</keyword>
<accession>A0ACB8C858</accession>
<dbReference type="Proteomes" id="UP000821865">
    <property type="component" value="Chromosome 8"/>
</dbReference>
<gene>
    <name evidence="1" type="ORF">HPB49_007954</name>
</gene>
<evidence type="ECO:0000313" key="1">
    <source>
        <dbReference type="EMBL" id="KAH7937112.1"/>
    </source>
</evidence>
<comment type="caution">
    <text evidence="1">The sequence shown here is derived from an EMBL/GenBank/DDBJ whole genome shotgun (WGS) entry which is preliminary data.</text>
</comment>